<sequence length="1273" mass="140712">MWVIKRALGLAYWVLVMVAVLLATIVVASKFLLPMVDNYRPQIERNLSQLSGMPVHVENISAKLNGINIMLAAAKIDVDTPQQKAALSVEDLEFELDLPRTLLTLSPQFKNFVVSGVDVALYEDGNGKVSLAGLEVSSQSSNNTDVAVSRVLNYVTEQQQISVHDVQLSLASSRFDALRITLPDSYLVKQRSKTLLSSDVYVNDQHAPIKVRVEVESDITSFLKKYANIYIQVPELSMPTEWLQLSFLKNTNYLDLSGEFWATYRPGSGFEVQSQGSQFGLSFTDQSRVDLGADWRLKTNGNTSAITVSRLEWLDNNKAFKSTQLKGEWDLEAKRGFVAYDYLDAQTVSQLALQFVPEEWYLSRLLNGLNAQGSAQNGMVRVWSANEAMRYQVGTNLYDAKVEGYNGIPAVDNVSGVFSLTDSGGGVEFLAVDSQLAFPTLYDSPWSIDKASGEVAWRKVQDTFVVSGEGLQVDYKGADLRGEFRLEQPEEGDGWLALDVNGRNLDVSDKFTFVPPNALSESLVDWLDTSLNGGKAHNVDVLVRAGLSPGQKPLVRLNVDAQVDELQFSPDWPAAKKVSANVYLGQSEVDVQVDKASLADLPISDLSINVPLTSNGASWLNIAGSLQNEANLVLNSLSQTPLKEQVLSPFAEWELEGEVDGAFRVYLPLSAELGNPVVDLLLNFSPGNLYIPDINLAGSLESGLLHFNSRTGLKDSEFRVNTLGGSSEIVLTSEQPDDGRFVVNGQVNGQVASAELAGWRSLPEPIARRLTGKTDYEAEFHINRSQSGQVDVKVLTDLKGVSADLPKPFSKTAQMALPFELDLKIYKGEILLDFDAEQLLYGKLLLESGDIKSGHFSLFKPLPEESTMQPGVAFNGQVERFEWQEWTPLIEEIVQGKTQVSAQEQSQNTPISLEVPEWIRSLDLLMDEVPINEANQLNNVKLVYSRYQEGSPLTLTSDELNLVLRDAATTPSLHIAYANWRTGEKKDQPEETEASFLTPSMIPTINLRLDQLVIDNRPYGDWRANVVNLGENVRIDNISTGLNDGEFKGNVFWQGGEKPNVEMVIDASGSDTRELTRKFSPTPFIQSNSYDLDVVLSWSGSILEFDRESLNGRIKFLVEDGTFNQVDQLPAFVRVLGIFNVDSLLKRLTFDFSDLYEEGMPFDDFSSSLVIQDGMLNTDEPVRVISPTAEVRLTGSANLVDETLDERLTATIPISSTLPVAGLLLATPQIAGLLYITDKLIGDKISQVTSIQYEIKGPFANPEVIPVKYNPRR</sequence>
<feature type="domain" description="YhdP central" evidence="2">
    <location>
        <begin position="4"/>
        <end position="1264"/>
    </location>
</feature>
<name>A0ABW4B5R0_9GAMM</name>
<dbReference type="PANTHER" id="PTHR38690:SF1">
    <property type="entry name" value="PROTEASE"/>
    <property type="match status" value="1"/>
</dbReference>
<dbReference type="Pfam" id="PF13116">
    <property type="entry name" value="YhdP"/>
    <property type="match status" value="1"/>
</dbReference>
<evidence type="ECO:0000259" key="2">
    <source>
        <dbReference type="Pfam" id="PF13116"/>
    </source>
</evidence>
<keyword evidence="4" id="KW-1185">Reference proteome</keyword>
<dbReference type="EMBL" id="JBHTMN010000012">
    <property type="protein sequence ID" value="MFD1383920.1"/>
    <property type="molecule type" value="Genomic_DNA"/>
</dbReference>
<dbReference type="InterPro" id="IPR025263">
    <property type="entry name" value="YhdP_central"/>
</dbReference>
<dbReference type="InterPro" id="IPR011836">
    <property type="entry name" value="YhdP"/>
</dbReference>
<reference evidence="4" key="1">
    <citation type="journal article" date="2019" name="Int. J. Syst. Evol. Microbiol.">
        <title>The Global Catalogue of Microorganisms (GCM) 10K type strain sequencing project: providing services to taxonomists for standard genome sequencing and annotation.</title>
        <authorList>
            <consortium name="The Broad Institute Genomics Platform"/>
            <consortium name="The Broad Institute Genome Sequencing Center for Infectious Disease"/>
            <person name="Wu L."/>
            <person name="Ma J."/>
        </authorList>
    </citation>
    <scope>NUCLEOTIDE SEQUENCE [LARGE SCALE GENOMIC DNA]</scope>
    <source>
        <strain evidence="4">JCM 30774</strain>
    </source>
</reference>
<dbReference type="NCBIfam" id="TIGR02099">
    <property type="entry name" value="YhdP family protein"/>
    <property type="match status" value="1"/>
</dbReference>
<keyword evidence="1" id="KW-1133">Transmembrane helix</keyword>
<evidence type="ECO:0000313" key="3">
    <source>
        <dbReference type="EMBL" id="MFD1383920.1"/>
    </source>
</evidence>
<gene>
    <name evidence="3" type="ORF">ACFQ45_11095</name>
</gene>
<comment type="caution">
    <text evidence="3">The sequence shown here is derived from an EMBL/GenBank/DDBJ whole genome shotgun (WGS) entry which is preliminary data.</text>
</comment>
<organism evidence="3 4">
    <name type="scientific">Rhodanobacter aciditrophus</name>
    <dbReference type="NCBI Taxonomy" id="1623218"/>
    <lineage>
        <taxon>Bacteria</taxon>
        <taxon>Pseudomonadati</taxon>
        <taxon>Pseudomonadota</taxon>
        <taxon>Gammaproteobacteria</taxon>
        <taxon>Lysobacterales</taxon>
        <taxon>Rhodanobacteraceae</taxon>
        <taxon>Rhodanobacter</taxon>
    </lineage>
</organism>
<keyword evidence="1" id="KW-0812">Transmembrane</keyword>
<dbReference type="PANTHER" id="PTHR38690">
    <property type="entry name" value="PROTEASE-RELATED"/>
    <property type="match status" value="1"/>
</dbReference>
<evidence type="ECO:0000313" key="4">
    <source>
        <dbReference type="Proteomes" id="UP001597059"/>
    </source>
</evidence>
<feature type="transmembrane region" description="Helical" evidence="1">
    <location>
        <begin position="12"/>
        <end position="33"/>
    </location>
</feature>
<dbReference type="RefSeq" id="WP_377367652.1">
    <property type="nucleotide sequence ID" value="NZ_JBHTMN010000012.1"/>
</dbReference>
<protein>
    <submittedName>
        <fullName evidence="3">YhdP family protein</fullName>
    </submittedName>
</protein>
<dbReference type="Proteomes" id="UP001597059">
    <property type="component" value="Unassembled WGS sequence"/>
</dbReference>
<proteinExistence type="predicted"/>
<evidence type="ECO:0000256" key="1">
    <source>
        <dbReference type="SAM" id="Phobius"/>
    </source>
</evidence>
<keyword evidence="1" id="KW-0472">Membrane</keyword>
<accession>A0ABW4B5R0</accession>